<gene>
    <name evidence="9" type="ORF">H9L10_00220</name>
</gene>
<comment type="subcellular location">
    <subcellularLocation>
        <location evidence="1">Cell membrane</location>
        <topology evidence="1">Multi-pass membrane protein</topology>
    </subcellularLocation>
</comment>
<feature type="transmembrane region" description="Helical" evidence="7">
    <location>
        <begin position="64"/>
        <end position="86"/>
    </location>
</feature>
<feature type="compositionally biased region" description="Basic residues" evidence="6">
    <location>
        <begin position="13"/>
        <end position="24"/>
    </location>
</feature>
<accession>A0A7G9R1X5</accession>
<evidence type="ECO:0000313" key="9">
    <source>
        <dbReference type="EMBL" id="QNN49600.1"/>
    </source>
</evidence>
<evidence type="ECO:0000256" key="7">
    <source>
        <dbReference type="SAM" id="Phobius"/>
    </source>
</evidence>
<evidence type="ECO:0000256" key="2">
    <source>
        <dbReference type="ARBA" id="ARBA00022475"/>
    </source>
</evidence>
<evidence type="ECO:0000259" key="8">
    <source>
        <dbReference type="Pfam" id="PF06271"/>
    </source>
</evidence>
<evidence type="ECO:0000256" key="4">
    <source>
        <dbReference type="ARBA" id="ARBA00022989"/>
    </source>
</evidence>
<dbReference type="InterPro" id="IPR010432">
    <property type="entry name" value="RDD"/>
</dbReference>
<keyword evidence="5 7" id="KW-0472">Membrane</keyword>
<name>A0A7G9R1X5_9MICO</name>
<dbReference type="Pfam" id="PF06271">
    <property type="entry name" value="RDD"/>
    <property type="match status" value="1"/>
</dbReference>
<evidence type="ECO:0000256" key="3">
    <source>
        <dbReference type="ARBA" id="ARBA00022692"/>
    </source>
</evidence>
<keyword evidence="2" id="KW-1003">Cell membrane</keyword>
<feature type="compositionally biased region" description="Basic and acidic residues" evidence="6">
    <location>
        <begin position="40"/>
        <end position="51"/>
    </location>
</feature>
<proteinExistence type="predicted"/>
<evidence type="ECO:0000256" key="5">
    <source>
        <dbReference type="ARBA" id="ARBA00023136"/>
    </source>
</evidence>
<dbReference type="EMBL" id="CP060712">
    <property type="protein sequence ID" value="QNN49600.1"/>
    <property type="molecule type" value="Genomic_DNA"/>
</dbReference>
<dbReference type="PANTHER" id="PTHR36115:SF4">
    <property type="entry name" value="MEMBRANE PROTEIN"/>
    <property type="match status" value="1"/>
</dbReference>
<protein>
    <submittedName>
        <fullName evidence="9">RDD family protein</fullName>
    </submittedName>
</protein>
<reference evidence="9 10" key="1">
    <citation type="submission" date="2020-08" db="EMBL/GenBank/DDBJ databases">
        <title>Genome sequence of Phycicoccus endophyticus JCM 31784T.</title>
        <authorList>
            <person name="Hyun D.-W."/>
            <person name="Bae J.-W."/>
        </authorList>
    </citation>
    <scope>NUCLEOTIDE SEQUENCE [LARGE SCALE GENOMIC DNA]</scope>
    <source>
        <strain evidence="9 10">JCM 31784</strain>
    </source>
</reference>
<keyword evidence="4 7" id="KW-1133">Transmembrane helix</keyword>
<dbReference type="RefSeq" id="WP_187566694.1">
    <property type="nucleotide sequence ID" value="NZ_CP060712.1"/>
</dbReference>
<dbReference type="InterPro" id="IPR051791">
    <property type="entry name" value="Pra-immunoreactive"/>
</dbReference>
<sequence length="167" mass="18185">MGGVAVRAGGLLRRPRPGPAHRHGLLAGLLRPHGRRHRADGRGRPQGDDLRRGRRRPPRRGNGGLLAAGIAVIVLASLAAAVFNLWNRVWRMGRTGQSLGKRHTGLRLIDERTGQPVGAGTCLGRELLSGLVNQVVWLSYLWMLWDDNRQTLADKAVGSTVVKLPRG</sequence>
<organism evidence="9 10">
    <name type="scientific">Phycicoccus endophyticus</name>
    <dbReference type="NCBI Taxonomy" id="1690220"/>
    <lineage>
        <taxon>Bacteria</taxon>
        <taxon>Bacillati</taxon>
        <taxon>Actinomycetota</taxon>
        <taxon>Actinomycetes</taxon>
        <taxon>Micrococcales</taxon>
        <taxon>Intrasporangiaceae</taxon>
        <taxon>Phycicoccus</taxon>
    </lineage>
</organism>
<keyword evidence="10" id="KW-1185">Reference proteome</keyword>
<evidence type="ECO:0000313" key="10">
    <source>
        <dbReference type="Proteomes" id="UP000515976"/>
    </source>
</evidence>
<dbReference type="Proteomes" id="UP000515976">
    <property type="component" value="Chromosome"/>
</dbReference>
<dbReference type="GO" id="GO:0005886">
    <property type="term" value="C:plasma membrane"/>
    <property type="evidence" value="ECO:0007669"/>
    <property type="project" value="UniProtKB-SubCell"/>
</dbReference>
<dbReference type="KEGG" id="pei:H9L10_00220"/>
<keyword evidence="3 7" id="KW-0812">Transmembrane</keyword>
<dbReference type="AlphaFoldDB" id="A0A7G9R1X5"/>
<evidence type="ECO:0000256" key="6">
    <source>
        <dbReference type="SAM" id="MobiDB-lite"/>
    </source>
</evidence>
<feature type="domain" description="RDD" evidence="8">
    <location>
        <begin position="68"/>
        <end position="157"/>
    </location>
</feature>
<feature type="region of interest" description="Disordered" evidence="6">
    <location>
        <begin position="1"/>
        <end position="61"/>
    </location>
</feature>
<evidence type="ECO:0000256" key="1">
    <source>
        <dbReference type="ARBA" id="ARBA00004651"/>
    </source>
</evidence>
<dbReference type="PANTHER" id="PTHR36115">
    <property type="entry name" value="PROLINE-RICH ANTIGEN HOMOLOG-RELATED"/>
    <property type="match status" value="1"/>
</dbReference>